<feature type="signal peptide" evidence="1">
    <location>
        <begin position="1"/>
        <end position="30"/>
    </location>
</feature>
<dbReference type="GO" id="GO:0033922">
    <property type="term" value="F:peptidoglycan beta-N-acetylmuramidase activity"/>
    <property type="evidence" value="ECO:0007669"/>
    <property type="project" value="InterPro"/>
</dbReference>
<dbReference type="InterPro" id="IPR008302">
    <property type="entry name" value="NamZ"/>
</dbReference>
<dbReference type="Gene3D" id="3.90.1150.140">
    <property type="match status" value="1"/>
</dbReference>
<evidence type="ECO:0000259" key="2">
    <source>
        <dbReference type="Pfam" id="PF07075"/>
    </source>
</evidence>
<feature type="domain" description="Peptidoglycan beta-N-acetylmuramidase NamZ N-terminal" evidence="2">
    <location>
        <begin position="73"/>
        <end position="282"/>
    </location>
</feature>
<dbReference type="PANTHER" id="PTHR42915:SF1">
    <property type="entry name" value="PEPTIDOGLYCAN BETA-N-ACETYLMURAMIDASE NAMZ"/>
    <property type="match status" value="1"/>
</dbReference>
<dbReference type="PROSITE" id="PS51318">
    <property type="entry name" value="TAT"/>
    <property type="match status" value="1"/>
</dbReference>
<accession>A0AAU8DIY4</accession>
<gene>
    <name evidence="4" type="ORF">ABLG96_12300</name>
</gene>
<dbReference type="InterPro" id="IPR048502">
    <property type="entry name" value="NamZ_N"/>
</dbReference>
<dbReference type="EMBL" id="CP159218">
    <property type="protein sequence ID" value="XCG62063.1"/>
    <property type="molecule type" value="Genomic_DNA"/>
</dbReference>
<dbReference type="Pfam" id="PF07075">
    <property type="entry name" value="NamZ_N"/>
    <property type="match status" value="1"/>
</dbReference>
<dbReference type="PANTHER" id="PTHR42915">
    <property type="entry name" value="HYPOTHETICAL 460 KDA PROTEIN IN FEUA-SIGW INTERGENIC REGION [PRECURSOR]"/>
    <property type="match status" value="1"/>
</dbReference>
<dbReference type="Pfam" id="PF20732">
    <property type="entry name" value="NamZ_C"/>
    <property type="match status" value="1"/>
</dbReference>
<evidence type="ECO:0000313" key="4">
    <source>
        <dbReference type="EMBL" id="XCG62063.1"/>
    </source>
</evidence>
<dbReference type="InterPro" id="IPR006311">
    <property type="entry name" value="TAT_signal"/>
</dbReference>
<evidence type="ECO:0000259" key="3">
    <source>
        <dbReference type="Pfam" id="PF20732"/>
    </source>
</evidence>
<sequence length="448" mass="48088">MSGVDRRSFLRAAGLSAAAVPLLPAAAALADDSRTAGDDLAGRDHGHGGRRGVITGADVLAADQFRALKGRKVGIVTNPTGVTASLVSIVDAMYASGNVDVVGVFGPEHGFRGTAQAGEAEETYVDERTGITVYDAYGANADKMTSLFATSGADTIIFDIQDAGARFYTYIWTMYTAMRAALRTGARFVVLDRPNPTGGIARGPMMTAAFTSGVGAENIVQAHGLTVGELARYLNSEILPSDENGKKHASITVVEMKNYSPDMKFADTGLQWVPPSPNVPTPDTALLYPGTGMFEGVLYSEGRGTTRPFEIIGAPSVDHRWAAALAARTVPGVQFREAYFTPTFNKFVGEVCGGVQVHITDRNALDPIRVAVEMLVAAKALYPTFAWRYDSYDPVRPYWTDKLTGSTRLREQISGGASVETVLGAWKNELAAFDRTRRQYFIYRGSRG</sequence>
<dbReference type="InterPro" id="IPR048503">
    <property type="entry name" value="NamZ_C"/>
</dbReference>
<dbReference type="RefSeq" id="WP_353647678.1">
    <property type="nucleotide sequence ID" value="NZ_CP159218.1"/>
</dbReference>
<feature type="domain" description="Peptidoglycan beta-N-acetylmuramidase NamZ C-terminal" evidence="3">
    <location>
        <begin position="286"/>
        <end position="443"/>
    </location>
</feature>
<name>A0AAU8DIY4_9ACTN</name>
<dbReference type="Gene3D" id="3.40.50.12170">
    <property type="entry name" value="Uncharacterised protein PF07075, DUF1343"/>
    <property type="match status" value="1"/>
</dbReference>
<dbReference type="PIRSF" id="PIRSF016719">
    <property type="entry name" value="UCP016719"/>
    <property type="match status" value="1"/>
</dbReference>
<evidence type="ECO:0000256" key="1">
    <source>
        <dbReference type="SAM" id="SignalP"/>
    </source>
</evidence>
<feature type="chain" id="PRO_5043694930" evidence="1">
    <location>
        <begin position="31"/>
        <end position="448"/>
    </location>
</feature>
<proteinExistence type="predicted"/>
<reference evidence="4" key="1">
    <citation type="submission" date="2024-05" db="EMBL/GenBank/DDBJ databases">
        <authorList>
            <person name="Cai S.Y."/>
            <person name="Jin L.M."/>
            <person name="Li H.R."/>
        </authorList>
    </citation>
    <scope>NUCLEOTIDE SEQUENCE</scope>
    <source>
        <strain evidence="4">A5-74</strain>
    </source>
</reference>
<protein>
    <submittedName>
        <fullName evidence="4">DUF1343 domain-containing protein</fullName>
    </submittedName>
</protein>
<keyword evidence="1" id="KW-0732">Signal</keyword>
<dbReference type="AlphaFoldDB" id="A0AAU8DIY4"/>
<organism evidence="4">
    <name type="scientific">Nakamurella sp. A5-74</name>
    <dbReference type="NCBI Taxonomy" id="3158264"/>
    <lineage>
        <taxon>Bacteria</taxon>
        <taxon>Bacillati</taxon>
        <taxon>Actinomycetota</taxon>
        <taxon>Actinomycetes</taxon>
        <taxon>Nakamurellales</taxon>
        <taxon>Nakamurellaceae</taxon>
        <taxon>Nakamurella</taxon>
    </lineage>
</organism>